<dbReference type="PRINTS" id="PR00114">
    <property type="entry name" value="STPHPHTASE"/>
</dbReference>
<comment type="catalytic activity">
    <reaction evidence="6 7">
        <text>O-phospho-L-threonyl-[protein] + H2O = L-threonyl-[protein] + phosphate</text>
        <dbReference type="Rhea" id="RHEA:47004"/>
        <dbReference type="Rhea" id="RHEA-COMP:11060"/>
        <dbReference type="Rhea" id="RHEA-COMP:11605"/>
        <dbReference type="ChEBI" id="CHEBI:15377"/>
        <dbReference type="ChEBI" id="CHEBI:30013"/>
        <dbReference type="ChEBI" id="CHEBI:43474"/>
        <dbReference type="ChEBI" id="CHEBI:61977"/>
        <dbReference type="EC" id="3.1.3.16"/>
    </reaction>
</comment>
<feature type="compositionally biased region" description="Polar residues" evidence="8">
    <location>
        <begin position="1"/>
        <end position="13"/>
    </location>
</feature>
<dbReference type="EC" id="3.1.3.16" evidence="7"/>
<dbReference type="GO" id="GO:0004722">
    <property type="term" value="F:protein serine/threonine phosphatase activity"/>
    <property type="evidence" value="ECO:0007669"/>
    <property type="project" value="UniProtKB-EC"/>
</dbReference>
<keyword evidence="3" id="KW-0904">Protein phosphatase</keyword>
<dbReference type="InterPro" id="IPR006186">
    <property type="entry name" value="Ser/Thr-sp_prot-phosphatase"/>
</dbReference>
<comment type="catalytic activity">
    <reaction evidence="5">
        <text>O-phospho-L-seryl-[protein] + H2O = L-seryl-[protein] + phosphate</text>
        <dbReference type="Rhea" id="RHEA:20629"/>
        <dbReference type="Rhea" id="RHEA-COMP:9863"/>
        <dbReference type="Rhea" id="RHEA-COMP:11604"/>
        <dbReference type="ChEBI" id="CHEBI:15377"/>
        <dbReference type="ChEBI" id="CHEBI:29999"/>
        <dbReference type="ChEBI" id="CHEBI:43474"/>
        <dbReference type="ChEBI" id="CHEBI:83421"/>
        <dbReference type="EC" id="3.1.3.16"/>
    </reaction>
</comment>
<evidence type="ECO:0000256" key="3">
    <source>
        <dbReference type="ARBA" id="ARBA00022912"/>
    </source>
</evidence>
<dbReference type="Pfam" id="PF16891">
    <property type="entry name" value="STPPase_N"/>
    <property type="match status" value="1"/>
</dbReference>
<dbReference type="EMBL" id="KV454543">
    <property type="protein sequence ID" value="ODV65878.1"/>
    <property type="molecule type" value="Genomic_DNA"/>
</dbReference>
<dbReference type="AlphaFoldDB" id="A0A1E4RF43"/>
<dbReference type="OrthoDB" id="1930084at2759"/>
<feature type="domain" description="Serine/threonine specific protein phosphatases" evidence="9">
    <location>
        <begin position="437"/>
        <end position="442"/>
    </location>
</feature>
<feature type="compositionally biased region" description="Polar residues" evidence="8">
    <location>
        <begin position="89"/>
        <end position="120"/>
    </location>
</feature>
<dbReference type="GeneID" id="30997131"/>
<keyword evidence="1" id="KW-0479">Metal-binding</keyword>
<dbReference type="FunFam" id="3.60.21.10:FF:000026">
    <property type="entry name" value="Serine/threonine-protein phosphatase"/>
    <property type="match status" value="1"/>
</dbReference>
<dbReference type="PANTHER" id="PTHR11668">
    <property type="entry name" value="SERINE/THREONINE PROTEIN PHOSPHATASE"/>
    <property type="match status" value="1"/>
</dbReference>
<reference evidence="11" key="1">
    <citation type="submission" date="2016-05" db="EMBL/GenBank/DDBJ databases">
        <title>Comparative genomics of biotechnologically important yeasts.</title>
        <authorList>
            <consortium name="DOE Joint Genome Institute"/>
            <person name="Riley R."/>
            <person name="Haridas S."/>
            <person name="Wolfe K.H."/>
            <person name="Lopes M.R."/>
            <person name="Hittinger C.T."/>
            <person name="Goker M."/>
            <person name="Salamov A."/>
            <person name="Wisecaver J."/>
            <person name="Long T.M."/>
            <person name="Aerts A.L."/>
            <person name="Barry K."/>
            <person name="Choi C."/>
            <person name="Clum A."/>
            <person name="Coughlan A.Y."/>
            <person name="Deshpande S."/>
            <person name="Douglass A.P."/>
            <person name="Hanson S.J."/>
            <person name="Klenk H.-P."/>
            <person name="Labutti K."/>
            <person name="Lapidus A."/>
            <person name="Lindquist E."/>
            <person name="Lipzen A."/>
            <person name="Meier-Kolthoff J.P."/>
            <person name="Ohm R.A."/>
            <person name="Otillar R.P."/>
            <person name="Pangilinan J."/>
            <person name="Peng Y."/>
            <person name="Rokas A."/>
            <person name="Rosa C.A."/>
            <person name="Scheuner C."/>
            <person name="Sibirny A.A."/>
            <person name="Slot J.C."/>
            <person name="Stielow J.B."/>
            <person name="Sun H."/>
            <person name="Kurtzman C.P."/>
            <person name="Blackwell M."/>
            <person name="Grigoriev I.V."/>
            <person name="Jeffries T.W."/>
        </authorList>
    </citation>
    <scope>NUCLEOTIDE SEQUENCE [LARGE SCALE GENOMIC DNA]</scope>
    <source>
        <strain evidence="11">NRRL Y-1933</strain>
    </source>
</reference>
<evidence type="ECO:0000256" key="6">
    <source>
        <dbReference type="ARBA" id="ARBA00048336"/>
    </source>
</evidence>
<keyword evidence="4" id="KW-0464">Manganese</keyword>
<accession>A0A1E4RF43</accession>
<dbReference type="GO" id="GO:0090029">
    <property type="term" value="P:negative regulation of pheromone-dependent signal transduction involved in conjugation with cellular fusion"/>
    <property type="evidence" value="ECO:0007669"/>
    <property type="project" value="EnsemblFungi"/>
</dbReference>
<evidence type="ECO:0000256" key="8">
    <source>
        <dbReference type="SAM" id="MobiDB-lite"/>
    </source>
</evidence>
<dbReference type="Pfam" id="PF00149">
    <property type="entry name" value="Metallophos"/>
    <property type="match status" value="1"/>
</dbReference>
<dbReference type="GO" id="GO:0005737">
    <property type="term" value="C:cytoplasm"/>
    <property type="evidence" value="ECO:0007669"/>
    <property type="project" value="TreeGrafter"/>
</dbReference>
<dbReference type="RefSeq" id="XP_020074945.1">
    <property type="nucleotide sequence ID" value="XM_020222582.1"/>
</dbReference>
<comment type="similarity">
    <text evidence="7">Belongs to the PPP phosphatase family.</text>
</comment>
<name>A0A1E4RF43_9ASCO</name>
<dbReference type="InterPro" id="IPR029052">
    <property type="entry name" value="Metallo-depent_PP-like"/>
</dbReference>
<dbReference type="InterPro" id="IPR004843">
    <property type="entry name" value="Calcineurin-like_PHP"/>
</dbReference>
<sequence length="625" mass="68508">MGNSPSKNDALPNTSTSSSSGQGLTLSASSGTGDLEPDESAPALSQLNNYTKRPETHLQNDGNLKSGGFISSSAPSALTKAISISNSKCIPTQDAPSQISNQKSSLSESYSDIKKSSNFGGSSPKKIPKNNNIKNKGKYGLSKGSSNDADLDLEINLSMARLLTSNNNLSVPDCSNSLDSSSSTLASPVFTTNDTKDEDLLSSFGSTGSPTVSVNGTITNAAFAKPNDGTNFDVSDYYKNLEPIVERSLESTPEPKKASPKKNNLSRQSITKAKAIAKADLDSQVIKRSSSACSSNSSSPPLIPLNSKKSEIDIDLIIDRLLEIGMKKPLGGYSSNSRRSKDKLPITSNEIKYILSKSRSIFLDQPTLLRLSPPVKIVGDIHGQFHDLIRIFNACGYPPYTNYLFLGDYVDRGCKSLETMLLLLCYKIKYPENFFMLRGNHESANITKIYGFYDECKRRLPLITGSHKLWKNFVDVFNTLPIAATINDKIFCIHGGLSPELTNFNQIENIKRPTDIPDKGLLADLLWSDPDSLIKSFSLANWPKNDRGVSYCFGKKHVDYFLSKFNMDLIVRGHMVVEDGYEFFNKRKLVTIFSAPNYCGEFNNYGAVMSVDKALCCSFELLKPQ</sequence>
<dbReference type="GO" id="GO:0005634">
    <property type="term" value="C:nucleus"/>
    <property type="evidence" value="ECO:0007669"/>
    <property type="project" value="TreeGrafter"/>
</dbReference>
<dbReference type="InterPro" id="IPR050341">
    <property type="entry name" value="PP1_catalytic_subunit"/>
</dbReference>
<keyword evidence="11" id="KW-1185">Reference proteome</keyword>
<evidence type="ECO:0000256" key="7">
    <source>
        <dbReference type="RuleBase" id="RU004273"/>
    </source>
</evidence>
<feature type="compositionally biased region" description="Basic and acidic residues" evidence="8">
    <location>
        <begin position="246"/>
        <end position="257"/>
    </location>
</feature>
<dbReference type="GO" id="GO:0007059">
    <property type="term" value="P:chromosome segregation"/>
    <property type="evidence" value="ECO:0007669"/>
    <property type="project" value="TreeGrafter"/>
</dbReference>
<dbReference type="SMART" id="SM00156">
    <property type="entry name" value="PP2Ac"/>
    <property type="match status" value="1"/>
</dbReference>
<protein>
    <recommendedName>
        <fullName evidence="7">Serine/threonine-protein phosphatase</fullName>
        <ecNumber evidence="7">3.1.3.16</ecNumber>
    </recommendedName>
</protein>
<dbReference type="Proteomes" id="UP000095085">
    <property type="component" value="Unassembled WGS sequence"/>
</dbReference>
<evidence type="ECO:0000256" key="4">
    <source>
        <dbReference type="ARBA" id="ARBA00023211"/>
    </source>
</evidence>
<organism evidence="10 11">
    <name type="scientific">Hyphopichia burtonii NRRL Y-1933</name>
    <dbReference type="NCBI Taxonomy" id="984485"/>
    <lineage>
        <taxon>Eukaryota</taxon>
        <taxon>Fungi</taxon>
        <taxon>Dikarya</taxon>
        <taxon>Ascomycota</taxon>
        <taxon>Saccharomycotina</taxon>
        <taxon>Pichiomycetes</taxon>
        <taxon>Debaryomycetaceae</taxon>
        <taxon>Hyphopichia</taxon>
    </lineage>
</organism>
<dbReference type="STRING" id="984485.A0A1E4RF43"/>
<feature type="region of interest" description="Disordered" evidence="8">
    <location>
        <begin position="1"/>
        <end position="48"/>
    </location>
</feature>
<dbReference type="Gene3D" id="3.60.21.10">
    <property type="match status" value="1"/>
</dbReference>
<evidence type="ECO:0000259" key="9">
    <source>
        <dbReference type="PROSITE" id="PS00125"/>
    </source>
</evidence>
<evidence type="ECO:0000256" key="1">
    <source>
        <dbReference type="ARBA" id="ARBA00022723"/>
    </source>
</evidence>
<feature type="compositionally biased region" description="Low complexity" evidence="8">
    <location>
        <begin position="121"/>
        <end position="134"/>
    </location>
</feature>
<feature type="compositionally biased region" description="Low complexity" evidence="8">
    <location>
        <begin position="14"/>
        <end position="33"/>
    </location>
</feature>
<dbReference type="PROSITE" id="PS00125">
    <property type="entry name" value="SER_THR_PHOSPHATASE"/>
    <property type="match status" value="1"/>
</dbReference>
<evidence type="ECO:0000313" key="11">
    <source>
        <dbReference type="Proteomes" id="UP000095085"/>
    </source>
</evidence>
<dbReference type="GO" id="GO:0046872">
    <property type="term" value="F:metal ion binding"/>
    <property type="evidence" value="ECO:0007669"/>
    <property type="project" value="UniProtKB-KW"/>
</dbReference>
<feature type="region of interest" description="Disordered" evidence="8">
    <location>
        <begin position="246"/>
        <end position="269"/>
    </location>
</feature>
<proteinExistence type="inferred from homology"/>
<keyword evidence="2 7" id="KW-0378">Hydrolase</keyword>
<evidence type="ECO:0000256" key="5">
    <source>
        <dbReference type="ARBA" id="ARBA00047761"/>
    </source>
</evidence>
<evidence type="ECO:0000256" key="2">
    <source>
        <dbReference type="ARBA" id="ARBA00022801"/>
    </source>
</evidence>
<dbReference type="SUPFAM" id="SSF56300">
    <property type="entry name" value="Metallo-dependent phosphatases"/>
    <property type="match status" value="1"/>
</dbReference>
<dbReference type="InterPro" id="IPR031675">
    <property type="entry name" value="STPPase_N"/>
</dbReference>
<gene>
    <name evidence="10" type="ORF">HYPBUDRAFT_162692</name>
</gene>
<dbReference type="PANTHER" id="PTHR11668:SF423">
    <property type="entry name" value="SERINE_THREONINE-PROTEIN PHOSPHATASE PPQ"/>
    <property type="match status" value="1"/>
</dbReference>
<feature type="region of interest" description="Disordered" evidence="8">
    <location>
        <begin position="89"/>
        <end position="145"/>
    </location>
</feature>
<dbReference type="GO" id="GO:0007346">
    <property type="term" value="P:regulation of mitotic cell cycle"/>
    <property type="evidence" value="ECO:0007669"/>
    <property type="project" value="TreeGrafter"/>
</dbReference>
<evidence type="ECO:0000313" key="10">
    <source>
        <dbReference type="EMBL" id="ODV65878.1"/>
    </source>
</evidence>